<comment type="cofactor">
    <cofactor evidence="1 10">
        <name>FAD</name>
        <dbReference type="ChEBI" id="CHEBI:57692"/>
    </cofactor>
</comment>
<organism evidence="12 13">
    <name type="scientific">Onchocerca volvulus</name>
    <dbReference type="NCBI Taxonomy" id="6282"/>
    <lineage>
        <taxon>Eukaryota</taxon>
        <taxon>Metazoa</taxon>
        <taxon>Ecdysozoa</taxon>
        <taxon>Nematoda</taxon>
        <taxon>Chromadorea</taxon>
        <taxon>Rhabditida</taxon>
        <taxon>Spirurina</taxon>
        <taxon>Spiruromorpha</taxon>
        <taxon>Filarioidea</taxon>
        <taxon>Onchocercidae</taxon>
        <taxon>Onchocerca</taxon>
    </lineage>
</organism>
<evidence type="ECO:0000256" key="7">
    <source>
        <dbReference type="ARBA" id="ARBA00023157"/>
    </source>
</evidence>
<evidence type="ECO:0000256" key="6">
    <source>
        <dbReference type="ARBA" id="ARBA00023002"/>
    </source>
</evidence>
<keyword evidence="10" id="KW-0812">Transmembrane</keyword>
<evidence type="ECO:0000256" key="10">
    <source>
        <dbReference type="RuleBase" id="RU371123"/>
    </source>
</evidence>
<evidence type="ECO:0000256" key="4">
    <source>
        <dbReference type="ARBA" id="ARBA00022729"/>
    </source>
</evidence>
<dbReference type="Pfam" id="PF00085">
    <property type="entry name" value="Thioredoxin"/>
    <property type="match status" value="1"/>
</dbReference>
<dbReference type="Pfam" id="PF04777">
    <property type="entry name" value="Evr1_Alr"/>
    <property type="match status" value="1"/>
</dbReference>
<dbReference type="InterPro" id="IPR042568">
    <property type="entry name" value="QSOX_FAD-bd_sf"/>
</dbReference>
<proteinExistence type="inferred from homology"/>
<dbReference type="GO" id="GO:0005615">
    <property type="term" value="C:extracellular space"/>
    <property type="evidence" value="ECO:0007669"/>
    <property type="project" value="TreeGrafter"/>
</dbReference>
<dbReference type="EC" id="1.8.3.2" evidence="10"/>
<evidence type="ECO:0000259" key="11">
    <source>
        <dbReference type="PROSITE" id="PS51324"/>
    </source>
</evidence>
<comment type="catalytic activity">
    <reaction evidence="9 10">
        <text>2 R'C(R)SH + O2 = R'C(R)S-S(R)CR' + H2O2</text>
        <dbReference type="Rhea" id="RHEA:17357"/>
        <dbReference type="ChEBI" id="CHEBI:15379"/>
        <dbReference type="ChEBI" id="CHEBI:16240"/>
        <dbReference type="ChEBI" id="CHEBI:16520"/>
        <dbReference type="ChEBI" id="CHEBI:17412"/>
        <dbReference type="EC" id="1.8.3.2"/>
    </reaction>
</comment>
<dbReference type="Pfam" id="PF18371">
    <property type="entry name" value="FAD_SOX"/>
    <property type="match status" value="1"/>
</dbReference>
<keyword evidence="6 10" id="KW-0560">Oxidoreductase</keyword>
<comment type="similarity">
    <text evidence="2">Belongs to the quiescin-sulfhydryl oxidase (QSOX) family.</text>
</comment>
<evidence type="ECO:0000313" key="13">
    <source>
        <dbReference type="Proteomes" id="UP000024404"/>
    </source>
</evidence>
<keyword evidence="13" id="KW-1185">Reference proteome</keyword>
<feature type="transmembrane region" description="Helical" evidence="10">
    <location>
        <begin position="21"/>
        <end position="38"/>
    </location>
</feature>
<dbReference type="InterPro" id="IPR013766">
    <property type="entry name" value="Thioredoxin_domain"/>
</dbReference>
<dbReference type="GO" id="GO:0006457">
    <property type="term" value="P:protein folding"/>
    <property type="evidence" value="ECO:0007669"/>
    <property type="project" value="TreeGrafter"/>
</dbReference>
<evidence type="ECO:0000256" key="5">
    <source>
        <dbReference type="ARBA" id="ARBA00022827"/>
    </source>
</evidence>
<evidence type="ECO:0000256" key="3">
    <source>
        <dbReference type="ARBA" id="ARBA00022630"/>
    </source>
</evidence>
<feature type="transmembrane region" description="Helical" evidence="10">
    <location>
        <begin position="621"/>
        <end position="638"/>
    </location>
</feature>
<dbReference type="InterPro" id="IPR017905">
    <property type="entry name" value="ERV/ALR_sulphydryl_oxidase"/>
</dbReference>
<keyword evidence="4" id="KW-0732">Signal</keyword>
<feature type="transmembrane region" description="Helical" evidence="10">
    <location>
        <begin position="665"/>
        <end position="685"/>
    </location>
</feature>
<keyword evidence="7" id="KW-1015">Disulfide bond</keyword>
<dbReference type="Gene3D" id="1.20.120.1960">
    <property type="entry name" value="QSOX sulfhydryl oxidase domain"/>
    <property type="match status" value="1"/>
</dbReference>
<feature type="domain" description="ERV/ALR sulfhydryl oxidase" evidence="11">
    <location>
        <begin position="403"/>
        <end position="510"/>
    </location>
</feature>
<protein>
    <recommendedName>
        <fullName evidence="10">Sulfhydryl oxidase</fullName>
        <ecNumber evidence="10">1.8.3.2</ecNumber>
    </recommendedName>
</protein>
<dbReference type="Gene3D" id="3.40.30.10">
    <property type="entry name" value="Glutaredoxin"/>
    <property type="match status" value="1"/>
</dbReference>
<dbReference type="PANTHER" id="PTHR22897:SF26">
    <property type="entry name" value="SULFHYDRYL OXIDASE"/>
    <property type="match status" value="1"/>
</dbReference>
<dbReference type="GO" id="GO:0016971">
    <property type="term" value="F:flavin-dependent sulfhydryl oxidase activity"/>
    <property type="evidence" value="ECO:0007669"/>
    <property type="project" value="InterPro"/>
</dbReference>
<keyword evidence="8" id="KW-0325">Glycoprotein</keyword>
<dbReference type="EMBL" id="CMVM020000072">
    <property type="status" value="NOT_ANNOTATED_CDS"/>
    <property type="molecule type" value="Genomic_DNA"/>
</dbReference>
<evidence type="ECO:0000256" key="8">
    <source>
        <dbReference type="ARBA" id="ARBA00023180"/>
    </source>
</evidence>
<evidence type="ECO:0000256" key="9">
    <source>
        <dbReference type="ARBA" id="ARBA00048864"/>
    </source>
</evidence>
<name>A0A8R1TQ71_ONCVO</name>
<dbReference type="Gene3D" id="1.20.120.310">
    <property type="entry name" value="ERV/ALR sulfhydryl oxidase domain"/>
    <property type="match status" value="1"/>
</dbReference>
<comment type="caution">
    <text evidence="10">Lacks conserved residue(s) required for the propagation of feature annotation.</text>
</comment>
<dbReference type="SUPFAM" id="SSF69000">
    <property type="entry name" value="FAD-dependent thiol oxidase"/>
    <property type="match status" value="1"/>
</dbReference>
<dbReference type="GO" id="GO:0003756">
    <property type="term" value="F:protein disulfide isomerase activity"/>
    <property type="evidence" value="ECO:0007669"/>
    <property type="project" value="TreeGrafter"/>
</dbReference>
<dbReference type="InterPro" id="IPR036249">
    <property type="entry name" value="Thioredoxin-like_sf"/>
</dbReference>
<keyword evidence="3 10" id="KW-0285">Flavoprotein</keyword>
<dbReference type="InterPro" id="IPR040986">
    <property type="entry name" value="QSOX_FAD-bd_dom"/>
</dbReference>
<accession>A0A8R1TQ71</accession>
<dbReference type="OMA" id="LWRVHNF"/>
<dbReference type="SUPFAM" id="SSF52833">
    <property type="entry name" value="Thioredoxin-like"/>
    <property type="match status" value="1"/>
</dbReference>
<reference evidence="12" key="2">
    <citation type="submission" date="2022-06" db="UniProtKB">
        <authorList>
            <consortium name="EnsemblMetazoa"/>
        </authorList>
    </citation>
    <scope>IDENTIFICATION</scope>
</reference>
<dbReference type="InterPro" id="IPR039798">
    <property type="entry name" value="Sulfhydryl_oxidase"/>
</dbReference>
<dbReference type="EMBL" id="CMVM020000071">
    <property type="status" value="NOT_ANNOTATED_CDS"/>
    <property type="molecule type" value="Genomic_DNA"/>
</dbReference>
<keyword evidence="5 10" id="KW-0274">FAD</keyword>
<dbReference type="AlphaFoldDB" id="A0A8R1TQ71"/>
<dbReference type="Proteomes" id="UP000024404">
    <property type="component" value="Unassembled WGS sequence"/>
</dbReference>
<dbReference type="PANTHER" id="PTHR22897">
    <property type="entry name" value="QUIESCIN Q6-RELATED SULFHYDRYL OXIDASE"/>
    <property type="match status" value="1"/>
</dbReference>
<keyword evidence="10" id="KW-1133">Transmembrane helix</keyword>
<dbReference type="InterPro" id="IPR036774">
    <property type="entry name" value="ERV/ALR_sulphydryl_oxid_sf"/>
</dbReference>
<evidence type="ECO:0000256" key="1">
    <source>
        <dbReference type="ARBA" id="ARBA00001974"/>
    </source>
</evidence>
<reference evidence="13" key="1">
    <citation type="submission" date="2013-10" db="EMBL/GenBank/DDBJ databases">
        <title>Genome sequencing of Onchocerca volvulus.</title>
        <authorList>
            <person name="Cotton J."/>
            <person name="Tsai J."/>
            <person name="Stanley E."/>
            <person name="Tracey A."/>
            <person name="Holroyd N."/>
            <person name="Lustigman S."/>
            <person name="Berriman M."/>
        </authorList>
    </citation>
    <scope>NUCLEOTIDE SEQUENCE</scope>
</reference>
<evidence type="ECO:0000313" key="12">
    <source>
        <dbReference type="EnsemblMetazoa" id="OVOC2134.1"/>
    </source>
</evidence>
<dbReference type="PROSITE" id="PS51324">
    <property type="entry name" value="ERV_ALR"/>
    <property type="match status" value="1"/>
</dbReference>
<dbReference type="EnsemblMetazoa" id="OVOC2134.1">
    <property type="protein sequence ID" value="OVOC2134.1"/>
    <property type="gene ID" value="WBGene00238943"/>
</dbReference>
<keyword evidence="10" id="KW-0472">Membrane</keyword>
<evidence type="ECO:0000256" key="2">
    <source>
        <dbReference type="ARBA" id="ARBA00006041"/>
    </source>
</evidence>
<sequence length="688" mass="79648">MSSNLLIYDIELIIIMNKYKWLSFIIISILLVGRVTIAEEEDDEPVPSSLYGPNDHITILHSNNFNKKIYNQRKVFFVEFFASWCGSCIGYAETYKQLANQNLQLCREHNVEAFPTLKYFKYMSANANDGIEYRGNAHNLNGVPLDIAGFVYNDWVYQKPVEWPSFQTSDNYVRLEDILPTIPSVTSLLAVIVENNPAKVAWAEMIAFANDRRIHIVQIQHNNPIAQQFGIIGTSESSRLLILKKDQLTPLYISKEHDTWLQMQDKINEYIAQFPVIDASESNKDGVLHEKSDVNVPVTWSQFEVQMMDIITALRHMLLAEIPRKSVIKGENLRALKLWVHAMKKYVPGTIPIRKLLYRLNQWINNISTELTSEQWTHRIKTIQDQLGQPLPSASNYMACRGSKAHFRGFPCGIWTLIHAMSVQAYQIEKDNPNFNANNDLIEPFHQFIWHFFTCSECATHFHEGILKRNMTAVVTPADGVKWLWMTHNIVNKFLARTPSDDPAFPKQQFPPASLCPTCRKQNGEFDEEAVLNFMITYYSNLRIDGLKSMPGYKVSDFENGRLVQTETKHLNPKFQIGAFSVDGAEEADQKNNNHEFDLINSGAYGRRYYDGSPMKRSFSVLWLSIIAVVVLFIYMKYRRNRFKIWKTFCYNDYKLRERMIKLKSASNINVYSSYCSVVITFFFLENH</sequence>
<dbReference type="GO" id="GO:0000139">
    <property type="term" value="C:Golgi membrane"/>
    <property type="evidence" value="ECO:0007669"/>
    <property type="project" value="TreeGrafter"/>
</dbReference>